<keyword evidence="3" id="KW-1185">Reference proteome</keyword>
<feature type="region of interest" description="Disordered" evidence="1">
    <location>
        <begin position="59"/>
        <end position="101"/>
    </location>
</feature>
<sequence length="101" mass="10948">MTQVVLAIPIPDPGFQPPLEGITWPAISAATSSSTTGDPGAEMVRVEDDLADQAIRVAGDRSDWPERDVWEEGTDPRRMPGLYDDYPEDDAEGEDPAVQGH</sequence>
<proteinExistence type="predicted"/>
<comment type="caution">
    <text evidence="2">The sequence shown here is derived from an EMBL/GenBank/DDBJ whole genome shotgun (WGS) entry which is preliminary data.</text>
</comment>
<evidence type="ECO:0008006" key="4">
    <source>
        <dbReference type="Google" id="ProtNLM"/>
    </source>
</evidence>
<accession>A0ABS4UBH3</accession>
<protein>
    <recommendedName>
        <fullName evidence="4">ATP-grasp target RiPP</fullName>
    </recommendedName>
</protein>
<dbReference type="EMBL" id="JAGINT010000001">
    <property type="protein sequence ID" value="MBP2348963.1"/>
    <property type="molecule type" value="Genomic_DNA"/>
</dbReference>
<reference evidence="2 3" key="1">
    <citation type="submission" date="2021-03" db="EMBL/GenBank/DDBJ databases">
        <title>Sequencing the genomes of 1000 actinobacteria strains.</title>
        <authorList>
            <person name="Klenk H.-P."/>
        </authorList>
    </citation>
    <scope>NUCLEOTIDE SEQUENCE [LARGE SCALE GENOMIC DNA]</scope>
    <source>
        <strain evidence="2 3">DSM 18824</strain>
    </source>
</reference>
<name>A0ABS4UBH3_9ACTN</name>
<evidence type="ECO:0000313" key="2">
    <source>
        <dbReference type="EMBL" id="MBP2348963.1"/>
    </source>
</evidence>
<feature type="compositionally biased region" description="Acidic residues" evidence="1">
    <location>
        <begin position="85"/>
        <end position="95"/>
    </location>
</feature>
<dbReference type="Proteomes" id="UP000755585">
    <property type="component" value="Unassembled WGS sequence"/>
</dbReference>
<dbReference type="RefSeq" id="WP_209692207.1">
    <property type="nucleotide sequence ID" value="NZ_BAAAVU010000028.1"/>
</dbReference>
<evidence type="ECO:0000313" key="3">
    <source>
        <dbReference type="Proteomes" id="UP000755585"/>
    </source>
</evidence>
<evidence type="ECO:0000256" key="1">
    <source>
        <dbReference type="SAM" id="MobiDB-lite"/>
    </source>
</evidence>
<gene>
    <name evidence="2" type="ORF">JOF29_000046</name>
</gene>
<organism evidence="2 3">
    <name type="scientific">Kribbella aluminosa</name>
    <dbReference type="NCBI Taxonomy" id="416017"/>
    <lineage>
        <taxon>Bacteria</taxon>
        <taxon>Bacillati</taxon>
        <taxon>Actinomycetota</taxon>
        <taxon>Actinomycetes</taxon>
        <taxon>Propionibacteriales</taxon>
        <taxon>Kribbellaceae</taxon>
        <taxon>Kribbella</taxon>
    </lineage>
</organism>
<feature type="compositionally biased region" description="Basic and acidic residues" evidence="1">
    <location>
        <begin position="59"/>
        <end position="78"/>
    </location>
</feature>